<accession>A0A1G2M8I9</accession>
<proteinExistence type="predicted"/>
<name>A0A1G2M8I9_9BACT</name>
<dbReference type="InterPro" id="IPR008972">
    <property type="entry name" value="Cupredoxin"/>
</dbReference>
<dbReference type="Proteomes" id="UP000178121">
    <property type="component" value="Unassembled WGS sequence"/>
</dbReference>
<sequence>MTARIISVVIALTLIGGALFLTNRTPGLKDGTRENVSFADGTQIIDISAEGGYSPRLTLATANVPTVLRVNSGGLFSCASALTIPKLGVRANLSPSETRDFTVPPQPQGSVLQGICAMGMYSFSIRFD</sequence>
<gene>
    <name evidence="1" type="ORF">A2849_04125</name>
</gene>
<dbReference type="EMBL" id="MHRI01000034">
    <property type="protein sequence ID" value="OHA20207.1"/>
    <property type="molecule type" value="Genomic_DNA"/>
</dbReference>
<dbReference type="AlphaFoldDB" id="A0A1G2M8I9"/>
<dbReference type="Gene3D" id="2.60.40.420">
    <property type="entry name" value="Cupredoxins - blue copper proteins"/>
    <property type="match status" value="1"/>
</dbReference>
<comment type="caution">
    <text evidence="1">The sequence shown here is derived from an EMBL/GenBank/DDBJ whole genome shotgun (WGS) entry which is preliminary data.</text>
</comment>
<organism evidence="1 2">
    <name type="scientific">Candidatus Taylorbacteria bacterium RIFCSPHIGHO2_01_FULL_51_15</name>
    <dbReference type="NCBI Taxonomy" id="1802304"/>
    <lineage>
        <taxon>Bacteria</taxon>
        <taxon>Candidatus Tayloriibacteriota</taxon>
    </lineage>
</organism>
<reference evidence="1 2" key="1">
    <citation type="journal article" date="2016" name="Nat. Commun.">
        <title>Thousands of microbial genomes shed light on interconnected biogeochemical processes in an aquifer system.</title>
        <authorList>
            <person name="Anantharaman K."/>
            <person name="Brown C.T."/>
            <person name="Hug L.A."/>
            <person name="Sharon I."/>
            <person name="Castelle C.J."/>
            <person name="Probst A.J."/>
            <person name="Thomas B.C."/>
            <person name="Singh A."/>
            <person name="Wilkins M.J."/>
            <person name="Karaoz U."/>
            <person name="Brodie E.L."/>
            <person name="Williams K.H."/>
            <person name="Hubbard S.S."/>
            <person name="Banfield J.F."/>
        </authorList>
    </citation>
    <scope>NUCLEOTIDE SEQUENCE [LARGE SCALE GENOMIC DNA]</scope>
</reference>
<evidence type="ECO:0000313" key="1">
    <source>
        <dbReference type="EMBL" id="OHA20207.1"/>
    </source>
</evidence>
<evidence type="ECO:0008006" key="3">
    <source>
        <dbReference type="Google" id="ProtNLM"/>
    </source>
</evidence>
<protein>
    <recommendedName>
        <fullName evidence="3">EfeO-type cupredoxin-like domain-containing protein</fullName>
    </recommendedName>
</protein>
<evidence type="ECO:0000313" key="2">
    <source>
        <dbReference type="Proteomes" id="UP000178121"/>
    </source>
</evidence>